<evidence type="ECO:0000256" key="1">
    <source>
        <dbReference type="ARBA" id="ARBA00004177"/>
    </source>
</evidence>
<dbReference type="PROSITE" id="PS00383">
    <property type="entry name" value="TYR_PHOSPHATASE_1"/>
    <property type="match status" value="1"/>
</dbReference>
<keyword evidence="10" id="KW-1185">Reference proteome</keyword>
<feature type="compositionally biased region" description="Low complexity" evidence="5">
    <location>
        <begin position="2086"/>
        <end position="2101"/>
    </location>
</feature>
<dbReference type="InterPro" id="IPR000242">
    <property type="entry name" value="PTP_cat"/>
</dbReference>
<dbReference type="InterPro" id="IPR016130">
    <property type="entry name" value="Tyr_Pase_AS"/>
</dbReference>
<feature type="compositionally biased region" description="Polar residues" evidence="5">
    <location>
        <begin position="1577"/>
        <end position="1589"/>
    </location>
</feature>
<feature type="compositionally biased region" description="Polar residues" evidence="5">
    <location>
        <begin position="2198"/>
        <end position="2208"/>
    </location>
</feature>
<dbReference type="Pfam" id="PF00102">
    <property type="entry name" value="Y_phosphatase"/>
    <property type="match status" value="1"/>
</dbReference>
<feature type="region of interest" description="Disordered" evidence="5">
    <location>
        <begin position="1658"/>
        <end position="1678"/>
    </location>
</feature>
<keyword evidence="3" id="KW-0963">Cytoplasm</keyword>
<dbReference type="SMART" id="SM01041">
    <property type="entry name" value="BRO1"/>
    <property type="match status" value="1"/>
</dbReference>
<feature type="domain" description="BRO1" evidence="8">
    <location>
        <begin position="8"/>
        <end position="396"/>
    </location>
</feature>
<dbReference type="PROSITE" id="PS50055">
    <property type="entry name" value="TYR_PHOSPHATASE_PTP"/>
    <property type="match status" value="1"/>
</dbReference>
<feature type="compositionally biased region" description="Low complexity" evidence="5">
    <location>
        <begin position="1469"/>
        <end position="1492"/>
    </location>
</feature>
<feature type="compositionally biased region" description="Low complexity" evidence="5">
    <location>
        <begin position="905"/>
        <end position="941"/>
    </location>
</feature>
<feature type="compositionally biased region" description="Low complexity" evidence="5">
    <location>
        <begin position="1188"/>
        <end position="1200"/>
    </location>
</feature>
<dbReference type="GO" id="GO:0045022">
    <property type="term" value="P:early endosome to late endosome transport"/>
    <property type="evidence" value="ECO:0007669"/>
    <property type="project" value="TreeGrafter"/>
</dbReference>
<sequence>MEALPRLPMLSFELKHSPEYIEFGPILKQYIKDHYGEDPALYNKACTDLEQLRQAAIQVSRDFMGCTTLKKYYAQLQYLQGRFPMQEDGEAAIAFTWEDIQSGRDYVISDIKFEQANILYNIGALHSHLGVLDTRHNAEGMKVSCTHFQCAAWAFEHLKDNFSTSSMSTDMGFEILSFHIILMLAQAQECILEKSMIDNRKSSITAKVAAQVVDFYKDASRLLDVADRNYQVNSRMHKEWGRRLEMKSTFYQSITYFFLGRQSEEGEKWGECLAYFTAAKSELEKAMQLAKNEVAEQHCFQFAKDVILGKYEAAKKDNDFVYHEKVPDIASLPEVKGASLVKGIPFDPTDKEISGPDIFQKLVPMEAHEASSVYSEEKAKLSRNVVGEIEEKDLQLQQFLSSLQLDEDQLMPKPDIIPEQLMEKCAAMSVRVNAIKELTDAMASVSGLATDVDLGVNEIQELIDTDTQKTQEFEEQYGNKKPSSVLPRLLEELENLRKRHEEGSQLNNTLHKAMNTHTTNLKTLALAPSEIQAMLPSSQPSLSPEDDGVVSEVRRLMQKVSEMKEQRKALLEQFRGQIHGDDITSVLLTQDKTSKEAVFAEQLKKHDQLVGYIRQNLTAQDNILRALTDANAKFALIRQAYKEAAARREKTVQDLIASYDKYEELLGKAHKGTEYYRKLAESVNKTLERCRAECKVRREEREMLLARFAPKVAPPSRPQAPKPGSASTPTNPGMPSSFPVGVLPGQEGMPGALSSIPNIPASQQPANQHQNLPASFDGPKLKDYLPFMKPRSFGPKTGDQNTSVDGGTAMPAVSATVGPSVAPSTPPVGDSGFDYSSVGAGSFQQNFPGLDPSLASVLPATIAQYLASVSQGQTSGGGGVSGARNLSPSASPQHGRVATPPRHSPSPQQTGQYQPYQHPQQQVPLAHHPQQQHSQYPQHPSAISASGNPATSQQYSQAHMPASTSGQVSFQSSAYSGFPQQNLPTQPAVAGGMSMNSQLPSSSSPSVQMGGGMVPTSLASESSEPQPKQHQQQQPLPYQQYGNLPGVGYQQLQPNTRRQDTTNTVPSSNPSGNGMQNFGGVLQVSGGMMPQQQQQQAQVSHQHQRQQFHQMSEQQQPQMHQMHPHQQQQQQQIPQNALHQPMRYPTPQQWATQYPSPTGTPPVRQQMQHHTQPQIQSQPGYQGHPKFQAQGGTTGQPVVQQSPQNQLLHGQTQLGQTGFSQPQYQQQQQTQLSQKSQQLQQHPQLPPQQIQQQQHPQLPPQQIQQQQHPQFPQQTQQQQQQPHSQSPQQLPQQQQGRTAMYHPTNQNYPDQIPVTSVGYGYTQRDGRAPYSSNFAYPNQQLYQPQNQTQNQLQPSSTANSTPMSAPSSSSSSASFNLQYSGGYQHSVGRSYQNAQHVTGTLASKPVMFDQAGQTAAASHPCAGTTFMSHWGQQGGQTQGHQQTNSMAQGNFPQQNQQMLGAGGIQSYPQQQQKQQQLQQQQQHMPQNAQQSQHRGYGVGGVSAVASHGPPQHQLQQHQQPQPQHPSFGPGNVGYSGMLPQQQPFSAGPQQTQQTMMAQVAMMQTPLQPVSVARDAVSHSTPGNTLSGPNQVAPPVRPSPASTPVVVTATPASPIPGKIAVSRQSSSLDEILSSSPNCISGSSIITPQVLTDQERQLQKEEAMKKRSSPSSSSVQAAYSGPGETTKLLADVEAFGNFVDELSVTILGVSRLDTVWKSLLDSQDATTKKMSMAIARCYPMKNRDPDIMPYDETRVVLTSTNDDYINASWMNDLAPSCPKFIVTQSPLSLTMAEFWSMVYEQGSEVLVQITSEYETGKKYPVYYPVDKDKPQEQGLMLLSLQSVKFRQHWVERIIHLKNNQTKQGRTVVHLQFKHWPVSGFPDEVSSIVNFISEVHNFYLQQRSLTKPIIVHCGTGIGRTGVFTLVYAAMQEVLHGNGLTDIPGLARRMLQKRRLILFKKEQLQCCYQALLQFAEGFLEKRGVLVKNPHSASFQQGPMSSKSSPSKHQTISPAPDDIVLGSVDLQTIRENVSRLHVTQPPQSSSQPTRKEDGTSTSISSGDMLEESHTSLSEISSTSRHDSDIGGKVSGGLSSPQPLPSLSSLPDVVQQYGGEHEQAMRSAGDLILDTKATTPTSDLNNRPSAANLNGDSVADRKLEEHQSSTMLKGASMSLTQLQDPQTFTLGSPDEKKKNKITKANFAQAQGTLHSGMSAQDPADPLGSLDPLWNLAKK</sequence>
<dbReference type="Pfam" id="PF03097">
    <property type="entry name" value="BRO1"/>
    <property type="match status" value="1"/>
</dbReference>
<keyword evidence="4" id="KW-0967">Endosome</keyword>
<feature type="compositionally biased region" description="Polar residues" evidence="5">
    <location>
        <begin position="725"/>
        <end position="734"/>
    </location>
</feature>
<feature type="region of interest" description="Disordered" evidence="5">
    <location>
        <begin position="2198"/>
        <end position="2228"/>
    </location>
</feature>
<dbReference type="Gene3D" id="1.20.120.560">
    <property type="entry name" value="alix/aip1 in complex with the ypdl late domain"/>
    <property type="match status" value="1"/>
</dbReference>
<dbReference type="Proteomes" id="UP001283361">
    <property type="component" value="Unassembled WGS sequence"/>
</dbReference>
<dbReference type="PROSITE" id="PS50056">
    <property type="entry name" value="TYR_PHOSPHATASE_2"/>
    <property type="match status" value="1"/>
</dbReference>
<feature type="compositionally biased region" description="Polar residues" evidence="5">
    <location>
        <begin position="1050"/>
        <end position="1076"/>
    </location>
</feature>
<feature type="compositionally biased region" description="Low complexity" evidence="5">
    <location>
        <begin position="1165"/>
        <end position="1179"/>
    </location>
</feature>
<evidence type="ECO:0000259" key="7">
    <source>
        <dbReference type="PROSITE" id="PS50056"/>
    </source>
</evidence>
<evidence type="ECO:0000259" key="8">
    <source>
        <dbReference type="PROSITE" id="PS51180"/>
    </source>
</evidence>
<feature type="compositionally biased region" description="Low complexity" evidence="5">
    <location>
        <begin position="1501"/>
        <end position="1525"/>
    </location>
</feature>
<dbReference type="SMART" id="SM00194">
    <property type="entry name" value="PTPc"/>
    <property type="match status" value="1"/>
</dbReference>
<dbReference type="InterPro" id="IPR038499">
    <property type="entry name" value="BRO1_sf"/>
</dbReference>
<protein>
    <recommendedName>
        <fullName evidence="11">Tyrosine-protein phosphatase non-receptor type 23</fullName>
    </recommendedName>
</protein>
<feature type="compositionally biased region" description="Low complexity" evidence="5">
    <location>
        <begin position="1336"/>
        <end position="1374"/>
    </location>
</feature>
<feature type="region of interest" description="Disordered" evidence="5">
    <location>
        <begin position="2127"/>
        <end position="2147"/>
    </location>
</feature>
<feature type="compositionally biased region" description="Low complexity" evidence="5">
    <location>
        <begin position="992"/>
        <end position="1008"/>
    </location>
</feature>
<proteinExistence type="predicted"/>
<feature type="compositionally biased region" description="Low complexity" evidence="5">
    <location>
        <begin position="1216"/>
        <end position="1295"/>
    </location>
</feature>
<evidence type="ECO:0000256" key="5">
    <source>
        <dbReference type="SAM" id="MobiDB-lite"/>
    </source>
</evidence>
<dbReference type="SUPFAM" id="SSF52799">
    <property type="entry name" value="(Phosphotyrosine protein) phosphatases II"/>
    <property type="match status" value="1"/>
</dbReference>
<feature type="compositionally biased region" description="Polar residues" evidence="5">
    <location>
        <begin position="755"/>
        <end position="770"/>
    </location>
</feature>
<evidence type="ECO:0000259" key="6">
    <source>
        <dbReference type="PROSITE" id="PS50055"/>
    </source>
</evidence>
<feature type="region of interest" description="Disordered" evidence="5">
    <location>
        <begin position="1986"/>
        <end position="2012"/>
    </location>
</feature>
<feature type="compositionally biased region" description="Polar residues" evidence="5">
    <location>
        <begin position="1986"/>
        <end position="2008"/>
    </location>
</feature>
<feature type="compositionally biased region" description="Polar residues" evidence="5">
    <location>
        <begin position="943"/>
        <end position="985"/>
    </location>
</feature>
<dbReference type="Pfam" id="PF13949">
    <property type="entry name" value="ALIX_LYPXL_bnd"/>
    <property type="match status" value="1"/>
</dbReference>
<feature type="compositionally biased region" description="Polar residues" evidence="5">
    <location>
        <begin position="2127"/>
        <end position="2145"/>
    </location>
</feature>
<feature type="compositionally biased region" description="Polar residues" evidence="5">
    <location>
        <begin position="1538"/>
        <end position="1548"/>
    </location>
</feature>
<evidence type="ECO:0000313" key="9">
    <source>
        <dbReference type="EMBL" id="KAK3760317.1"/>
    </source>
</evidence>
<feature type="compositionally biased region" description="Low complexity" evidence="5">
    <location>
        <begin position="1088"/>
        <end position="1135"/>
    </location>
</feature>
<feature type="region of interest" description="Disordered" evidence="5">
    <location>
        <begin position="1216"/>
        <end position="1376"/>
    </location>
</feature>
<dbReference type="InterPro" id="IPR003595">
    <property type="entry name" value="Tyr_Pase_cat"/>
</dbReference>
<dbReference type="Gene3D" id="1.20.140.50">
    <property type="entry name" value="alix/aip1 like domains"/>
    <property type="match status" value="1"/>
</dbReference>
<dbReference type="EMBL" id="JAWDGP010005014">
    <property type="protein sequence ID" value="KAK3760317.1"/>
    <property type="molecule type" value="Genomic_DNA"/>
</dbReference>
<dbReference type="GO" id="GO:0043328">
    <property type="term" value="P:protein transport to vacuole involved in ubiquitin-dependent protein catabolic process via the multivesicular body sorting pathway"/>
    <property type="evidence" value="ECO:0007669"/>
    <property type="project" value="TreeGrafter"/>
</dbReference>
<feature type="region of interest" description="Disordered" evidence="5">
    <location>
        <begin position="2029"/>
        <end position="2101"/>
    </location>
</feature>
<evidence type="ECO:0008006" key="11">
    <source>
        <dbReference type="Google" id="ProtNLM"/>
    </source>
</evidence>
<comment type="subcellular location">
    <subcellularLocation>
        <location evidence="2">Cytoplasm</location>
    </subcellularLocation>
    <subcellularLocation>
        <location evidence="1">Endosome</location>
    </subcellularLocation>
</comment>
<dbReference type="InterPro" id="IPR025304">
    <property type="entry name" value="ALIX_V_dom"/>
</dbReference>
<dbReference type="Gene3D" id="3.90.190.10">
    <property type="entry name" value="Protein tyrosine phosphatase superfamily"/>
    <property type="match status" value="1"/>
</dbReference>
<dbReference type="GO" id="GO:0032456">
    <property type="term" value="P:endocytic recycling"/>
    <property type="evidence" value="ECO:0007669"/>
    <property type="project" value="TreeGrafter"/>
</dbReference>
<feature type="region of interest" description="Disordered" evidence="5">
    <location>
        <begin position="1426"/>
        <end position="1448"/>
    </location>
</feature>
<evidence type="ECO:0000256" key="2">
    <source>
        <dbReference type="ARBA" id="ARBA00004496"/>
    </source>
</evidence>
<evidence type="ECO:0000256" key="4">
    <source>
        <dbReference type="ARBA" id="ARBA00022753"/>
    </source>
</evidence>
<evidence type="ECO:0000256" key="3">
    <source>
        <dbReference type="ARBA" id="ARBA00022490"/>
    </source>
</evidence>
<name>A0AAE0Z1V9_9GAST</name>
<feature type="domain" description="Tyrosine specific protein phosphatases" evidence="7">
    <location>
        <begin position="1886"/>
        <end position="1961"/>
    </location>
</feature>
<dbReference type="InterPro" id="IPR029021">
    <property type="entry name" value="Prot-tyrosine_phosphatase-like"/>
</dbReference>
<dbReference type="SMART" id="SM00404">
    <property type="entry name" value="PTPc_motif"/>
    <property type="match status" value="1"/>
</dbReference>
<dbReference type="PRINTS" id="PR00700">
    <property type="entry name" value="PRTYPHPHTASE"/>
</dbReference>
<feature type="compositionally biased region" description="Pro residues" evidence="5">
    <location>
        <begin position="712"/>
        <end position="721"/>
    </location>
</feature>
<dbReference type="GO" id="GO:0005768">
    <property type="term" value="C:endosome"/>
    <property type="evidence" value="ECO:0007669"/>
    <property type="project" value="UniProtKB-SubCell"/>
</dbReference>
<feature type="region of interest" description="Disordered" evidence="5">
    <location>
        <begin position="1147"/>
        <end position="1200"/>
    </location>
</feature>
<feature type="region of interest" description="Disordered" evidence="5">
    <location>
        <begin position="709"/>
        <end position="770"/>
    </location>
</feature>
<feature type="domain" description="Tyrosine-protein phosphatase" evidence="6">
    <location>
        <begin position="1739"/>
        <end position="1970"/>
    </location>
</feature>
<dbReference type="PANTHER" id="PTHR23030:SF30">
    <property type="entry name" value="TYROSINE-PROTEIN PHOSPHATASE NON-RECEPTOR TYPE 23"/>
    <property type="match status" value="1"/>
</dbReference>
<feature type="region of interest" description="Disordered" evidence="5">
    <location>
        <begin position="1570"/>
        <end position="1604"/>
    </location>
</feature>
<feature type="region of interest" description="Disordered" evidence="5">
    <location>
        <begin position="1464"/>
        <end position="1552"/>
    </location>
</feature>
<dbReference type="PROSITE" id="PS51180">
    <property type="entry name" value="BRO1"/>
    <property type="match status" value="1"/>
</dbReference>
<feature type="compositionally biased region" description="Polar residues" evidence="5">
    <location>
        <begin position="1147"/>
        <end position="1157"/>
    </location>
</feature>
<gene>
    <name evidence="9" type="ORF">RRG08_063073</name>
</gene>
<dbReference type="PANTHER" id="PTHR23030">
    <property type="entry name" value="PCD6 INTERACTING PROTEIN-RELATED"/>
    <property type="match status" value="1"/>
</dbReference>
<evidence type="ECO:0000313" key="10">
    <source>
        <dbReference type="Proteomes" id="UP001283361"/>
    </source>
</evidence>
<feature type="compositionally biased region" description="Low complexity" evidence="5">
    <location>
        <begin position="1025"/>
        <end position="1040"/>
    </location>
</feature>
<dbReference type="Gene3D" id="1.25.40.280">
    <property type="entry name" value="alix/aip1 like domains"/>
    <property type="match status" value="1"/>
</dbReference>
<feature type="region of interest" description="Disordered" evidence="5">
    <location>
        <begin position="871"/>
        <end position="1135"/>
    </location>
</feature>
<reference evidence="9" key="1">
    <citation type="journal article" date="2023" name="G3 (Bethesda)">
        <title>A reference genome for the long-term kleptoplast-retaining sea slug Elysia crispata morphotype clarki.</title>
        <authorList>
            <person name="Eastman K.E."/>
            <person name="Pendleton A.L."/>
            <person name="Shaikh M.A."/>
            <person name="Suttiyut T."/>
            <person name="Ogas R."/>
            <person name="Tomko P."/>
            <person name="Gavelis G."/>
            <person name="Widhalm J.R."/>
            <person name="Wisecaver J.H."/>
        </authorList>
    </citation>
    <scope>NUCLEOTIDE SEQUENCE</scope>
    <source>
        <strain evidence="9">ECLA1</strain>
    </source>
</reference>
<dbReference type="InterPro" id="IPR004328">
    <property type="entry name" value="BRO1_dom"/>
</dbReference>
<comment type="caution">
    <text evidence="9">The sequence shown here is derived from an EMBL/GenBank/DDBJ whole genome shotgun (WGS) entry which is preliminary data.</text>
</comment>
<organism evidence="9 10">
    <name type="scientific">Elysia crispata</name>
    <name type="common">lettuce slug</name>
    <dbReference type="NCBI Taxonomy" id="231223"/>
    <lineage>
        <taxon>Eukaryota</taxon>
        <taxon>Metazoa</taxon>
        <taxon>Spiralia</taxon>
        <taxon>Lophotrochozoa</taxon>
        <taxon>Mollusca</taxon>
        <taxon>Gastropoda</taxon>
        <taxon>Heterobranchia</taxon>
        <taxon>Euthyneura</taxon>
        <taxon>Panpulmonata</taxon>
        <taxon>Sacoglossa</taxon>
        <taxon>Placobranchoidea</taxon>
        <taxon>Plakobranchidae</taxon>
        <taxon>Elysia</taxon>
    </lineage>
</organism>
<dbReference type="InterPro" id="IPR000387">
    <property type="entry name" value="Tyr_Pase_dom"/>
</dbReference>
<dbReference type="GO" id="GO:0004725">
    <property type="term" value="F:protein tyrosine phosphatase activity"/>
    <property type="evidence" value="ECO:0007669"/>
    <property type="project" value="InterPro"/>
</dbReference>
<accession>A0AAE0Z1V9</accession>